<feature type="transmembrane region" description="Helical" evidence="8">
    <location>
        <begin position="260"/>
        <end position="281"/>
    </location>
</feature>
<feature type="domain" description="Glycosyltransferase RgtA/B/C/D-like" evidence="9">
    <location>
        <begin position="66"/>
        <end position="213"/>
    </location>
</feature>
<feature type="transmembrane region" description="Helical" evidence="8">
    <location>
        <begin position="201"/>
        <end position="219"/>
    </location>
</feature>
<organism evidence="10 11">
    <name type="scientific">Candidatus Woesebacteria bacterium GW2011_GWB1_41_10</name>
    <dbReference type="NCBI Taxonomy" id="1618577"/>
    <lineage>
        <taxon>Bacteria</taxon>
        <taxon>Candidatus Woeseibacteriota</taxon>
    </lineage>
</organism>
<evidence type="ECO:0000256" key="5">
    <source>
        <dbReference type="ARBA" id="ARBA00022692"/>
    </source>
</evidence>
<dbReference type="GO" id="GO:0016763">
    <property type="term" value="F:pentosyltransferase activity"/>
    <property type="evidence" value="ECO:0007669"/>
    <property type="project" value="TreeGrafter"/>
</dbReference>
<accession>A0A0G0WNG0</accession>
<feature type="transmembrane region" description="Helical" evidence="8">
    <location>
        <begin position="311"/>
        <end position="331"/>
    </location>
</feature>
<dbReference type="PANTHER" id="PTHR33908">
    <property type="entry name" value="MANNOSYLTRANSFERASE YKCB-RELATED"/>
    <property type="match status" value="1"/>
</dbReference>
<dbReference type="InterPro" id="IPR038731">
    <property type="entry name" value="RgtA/B/C-like"/>
</dbReference>
<feature type="transmembrane region" description="Helical" evidence="8">
    <location>
        <begin position="12"/>
        <end position="37"/>
    </location>
</feature>
<feature type="transmembrane region" description="Helical" evidence="8">
    <location>
        <begin position="288"/>
        <end position="305"/>
    </location>
</feature>
<gene>
    <name evidence="10" type="ORF">UU32_C0025G0008</name>
</gene>
<sequence length="500" mass="56730">MRKIWKEWGWTVLSGLGIIVVGLVIRLINLTILPVFADEAIYIRWSQIMINEPTLRFLPMSDGKQPLFMWVLMFLVNRFSDPLFIGRLVSVISGLGTMIGLFLLTYILFKNKVVSLATTAIWAISPYSVFFDRMALVDSMLTMFGVWSVTFGIITAKTLRLDYAMITGFFLGGALLTKSPAIFFVILLPAALIFAKQKIKVVLLFIVTLVIAFGMYNILRLGPNFHLLTSRTADYVFPISHLWENPKDPFIPYFDRAIEWLRMMGPWPVLALVLFGIVAGLKKLRREILFLFSWWLIPTLIQSEFGKVFTARYELFTLSFLFGIAAAAFLVTNKILKWTTTLVFVLFIIFSGIFNYKLLTNPDSANLPRSEKSGYLEEWTAGQGIREIADYLKNGGRVVVGTEGYFGTLPDGLQMYLANYPEITVIGVGIDIKELPKSLAESKEAGNKTYLVVNKSRLLANPEKLGLTLIAEYPKVPRPIDVREYVTKGPQEFLYFFELK</sequence>
<dbReference type="PANTHER" id="PTHR33908:SF11">
    <property type="entry name" value="MEMBRANE PROTEIN"/>
    <property type="match status" value="1"/>
</dbReference>
<dbReference type="Proteomes" id="UP000033858">
    <property type="component" value="Unassembled WGS sequence"/>
</dbReference>
<name>A0A0G0WNG0_9BACT</name>
<evidence type="ECO:0000256" key="7">
    <source>
        <dbReference type="ARBA" id="ARBA00023136"/>
    </source>
</evidence>
<evidence type="ECO:0000256" key="4">
    <source>
        <dbReference type="ARBA" id="ARBA00022679"/>
    </source>
</evidence>
<evidence type="ECO:0000256" key="2">
    <source>
        <dbReference type="ARBA" id="ARBA00022475"/>
    </source>
</evidence>
<keyword evidence="6 8" id="KW-1133">Transmembrane helix</keyword>
<comment type="caution">
    <text evidence="10">The sequence shown here is derived from an EMBL/GenBank/DDBJ whole genome shotgun (WGS) entry which is preliminary data.</text>
</comment>
<keyword evidence="4" id="KW-0808">Transferase</keyword>
<feature type="transmembrane region" description="Helical" evidence="8">
    <location>
        <begin position="88"/>
        <end position="107"/>
    </location>
</feature>
<feature type="transmembrane region" description="Helical" evidence="8">
    <location>
        <begin position="168"/>
        <end position="194"/>
    </location>
</feature>
<keyword evidence="5 8" id="KW-0812">Transmembrane</keyword>
<evidence type="ECO:0000259" key="9">
    <source>
        <dbReference type="Pfam" id="PF13231"/>
    </source>
</evidence>
<reference evidence="10 11" key="1">
    <citation type="journal article" date="2015" name="Nature">
        <title>rRNA introns, odd ribosomes, and small enigmatic genomes across a large radiation of phyla.</title>
        <authorList>
            <person name="Brown C.T."/>
            <person name="Hug L.A."/>
            <person name="Thomas B.C."/>
            <person name="Sharon I."/>
            <person name="Castelle C.J."/>
            <person name="Singh A."/>
            <person name="Wilkins M.J."/>
            <person name="Williams K.H."/>
            <person name="Banfield J.F."/>
        </authorList>
    </citation>
    <scope>NUCLEOTIDE SEQUENCE [LARGE SCALE GENOMIC DNA]</scope>
</reference>
<feature type="transmembrane region" description="Helical" evidence="8">
    <location>
        <begin position="137"/>
        <end position="156"/>
    </location>
</feature>
<dbReference type="AlphaFoldDB" id="A0A0G0WNG0"/>
<dbReference type="GO" id="GO:0009103">
    <property type="term" value="P:lipopolysaccharide biosynthetic process"/>
    <property type="evidence" value="ECO:0007669"/>
    <property type="project" value="UniProtKB-ARBA"/>
</dbReference>
<evidence type="ECO:0000256" key="6">
    <source>
        <dbReference type="ARBA" id="ARBA00022989"/>
    </source>
</evidence>
<dbReference type="EMBL" id="LCAE01000025">
    <property type="protein sequence ID" value="KKR85985.1"/>
    <property type="molecule type" value="Genomic_DNA"/>
</dbReference>
<evidence type="ECO:0000313" key="11">
    <source>
        <dbReference type="Proteomes" id="UP000033858"/>
    </source>
</evidence>
<keyword evidence="2" id="KW-1003">Cell membrane</keyword>
<evidence type="ECO:0000313" key="10">
    <source>
        <dbReference type="EMBL" id="KKR85985.1"/>
    </source>
</evidence>
<dbReference type="InterPro" id="IPR050297">
    <property type="entry name" value="LipidA_mod_glycosyltrf_83"/>
</dbReference>
<proteinExistence type="predicted"/>
<evidence type="ECO:0000256" key="3">
    <source>
        <dbReference type="ARBA" id="ARBA00022676"/>
    </source>
</evidence>
<protein>
    <recommendedName>
        <fullName evidence="9">Glycosyltransferase RgtA/B/C/D-like domain-containing protein</fullName>
    </recommendedName>
</protein>
<feature type="transmembrane region" description="Helical" evidence="8">
    <location>
        <begin position="338"/>
        <end position="359"/>
    </location>
</feature>
<dbReference type="Pfam" id="PF13231">
    <property type="entry name" value="PMT_2"/>
    <property type="match status" value="1"/>
</dbReference>
<dbReference type="GO" id="GO:0005886">
    <property type="term" value="C:plasma membrane"/>
    <property type="evidence" value="ECO:0007669"/>
    <property type="project" value="UniProtKB-SubCell"/>
</dbReference>
<keyword evidence="3" id="KW-0328">Glycosyltransferase</keyword>
<evidence type="ECO:0000256" key="8">
    <source>
        <dbReference type="SAM" id="Phobius"/>
    </source>
</evidence>
<evidence type="ECO:0000256" key="1">
    <source>
        <dbReference type="ARBA" id="ARBA00004651"/>
    </source>
</evidence>
<keyword evidence="7 8" id="KW-0472">Membrane</keyword>
<comment type="subcellular location">
    <subcellularLocation>
        <location evidence="1">Cell membrane</location>
        <topology evidence="1">Multi-pass membrane protein</topology>
    </subcellularLocation>
</comment>